<dbReference type="InterPro" id="IPR012454">
    <property type="entry name" value="DUF1659"/>
</dbReference>
<dbReference type="eggNOG" id="ENOG502ZX6C">
    <property type="taxonomic scope" value="Bacteria"/>
</dbReference>
<dbReference type="HOGENOM" id="CLU_201813_0_0_9"/>
<dbReference type="Pfam" id="PF07872">
    <property type="entry name" value="DUF1659"/>
    <property type="match status" value="1"/>
</dbReference>
<feature type="domain" description="DUF1659" evidence="1">
    <location>
        <begin position="2"/>
        <end position="70"/>
    </location>
</feature>
<dbReference type="Proteomes" id="UP000005481">
    <property type="component" value="Unassembled WGS sequence"/>
</dbReference>
<evidence type="ECO:0000313" key="2">
    <source>
        <dbReference type="EMBL" id="EHM43223.1"/>
    </source>
</evidence>
<dbReference type="PATRIC" id="fig|861450.3.peg.311"/>
<dbReference type="EMBL" id="AGCJ01000011">
    <property type="protein sequence ID" value="EHM43223.1"/>
    <property type="molecule type" value="Genomic_DNA"/>
</dbReference>
<dbReference type="AlphaFoldDB" id="G9YFB5"/>
<sequence>MAEKQVVSGKLQLTVSYTDENNKKKNRELSFAKVKAGATAAGLMTAAQALASLQEDDLEHVKETVQYEITA</sequence>
<reference evidence="2 3" key="1">
    <citation type="submission" date="2011-08" db="EMBL/GenBank/DDBJ databases">
        <authorList>
            <person name="Weinstock G."/>
            <person name="Sodergren E."/>
            <person name="Clifton S."/>
            <person name="Fulton L."/>
            <person name="Fulton B."/>
            <person name="Courtney L."/>
            <person name="Fronick C."/>
            <person name="Harrison M."/>
            <person name="Strong C."/>
            <person name="Farmer C."/>
            <person name="Delahaunty K."/>
            <person name="Markovic C."/>
            <person name="Hall O."/>
            <person name="Minx P."/>
            <person name="Tomlinson C."/>
            <person name="Mitreva M."/>
            <person name="Hou S."/>
            <person name="Chen J."/>
            <person name="Wollam A."/>
            <person name="Pepin K.H."/>
            <person name="Johnson M."/>
            <person name="Bhonagiri V."/>
            <person name="Zhang X."/>
            <person name="Suruliraj S."/>
            <person name="Warren W."/>
            <person name="Chinwalla A."/>
            <person name="Mardis E.R."/>
            <person name="Wilson R.K."/>
        </authorList>
    </citation>
    <scope>NUCLEOTIDE SEQUENCE [LARGE SCALE GENOMIC DNA]</scope>
    <source>
        <strain evidence="2 3">F0357</strain>
    </source>
</reference>
<keyword evidence="3" id="KW-1185">Reference proteome</keyword>
<name>G9YFB5_9FIRM</name>
<protein>
    <recommendedName>
        <fullName evidence="1">DUF1659 domain-containing protein</fullName>
    </recommendedName>
</protein>
<gene>
    <name evidence="2" type="ORF">HMPREF0080_00326</name>
</gene>
<dbReference type="STRING" id="861450.HMPREF0080_00326"/>
<organism evidence="2 3">
    <name type="scientific">Anaeroglobus geminatus F0357</name>
    <dbReference type="NCBI Taxonomy" id="861450"/>
    <lineage>
        <taxon>Bacteria</taxon>
        <taxon>Bacillati</taxon>
        <taxon>Bacillota</taxon>
        <taxon>Negativicutes</taxon>
        <taxon>Veillonellales</taxon>
        <taxon>Veillonellaceae</taxon>
        <taxon>Anaeroglobus</taxon>
    </lineage>
</organism>
<accession>G9YFB5</accession>
<evidence type="ECO:0000259" key="1">
    <source>
        <dbReference type="Pfam" id="PF07872"/>
    </source>
</evidence>
<comment type="caution">
    <text evidence="2">The sequence shown here is derived from an EMBL/GenBank/DDBJ whole genome shotgun (WGS) entry which is preliminary data.</text>
</comment>
<dbReference type="RefSeq" id="WP_006789310.1">
    <property type="nucleotide sequence ID" value="NZ_JH417568.1"/>
</dbReference>
<evidence type="ECO:0000313" key="3">
    <source>
        <dbReference type="Proteomes" id="UP000005481"/>
    </source>
</evidence>
<proteinExistence type="predicted"/>
<dbReference type="OrthoDB" id="9945753at2"/>